<evidence type="ECO:0000313" key="2">
    <source>
        <dbReference type="Proteomes" id="UP000003843"/>
    </source>
</evidence>
<dbReference type="AlphaFoldDB" id="D0W779"/>
<proteinExistence type="predicted"/>
<dbReference type="Proteomes" id="UP000003843">
    <property type="component" value="Unassembled WGS sequence"/>
</dbReference>
<organism evidence="1 2">
    <name type="scientific">Neisseria lactamica ATCC 23970</name>
    <dbReference type="NCBI Taxonomy" id="546265"/>
    <lineage>
        <taxon>Bacteria</taxon>
        <taxon>Pseudomonadati</taxon>
        <taxon>Pseudomonadota</taxon>
        <taxon>Betaproteobacteria</taxon>
        <taxon>Neisseriales</taxon>
        <taxon>Neisseriaceae</taxon>
        <taxon>Neisseria</taxon>
    </lineage>
</organism>
<reference evidence="1 2" key="1">
    <citation type="submission" date="2009-10" db="EMBL/GenBank/DDBJ databases">
        <authorList>
            <person name="Weinstock G."/>
            <person name="Sodergren E."/>
            <person name="Clifton S."/>
            <person name="Fulton L."/>
            <person name="Fulton B."/>
            <person name="Courtney L."/>
            <person name="Fronick C."/>
            <person name="Harrison M."/>
            <person name="Strong C."/>
            <person name="Farmer C."/>
            <person name="Delahaunty K."/>
            <person name="Markovic C."/>
            <person name="Hall O."/>
            <person name="Minx P."/>
            <person name="Tomlinson C."/>
            <person name="Mitreva M."/>
            <person name="Nelson J."/>
            <person name="Hou S."/>
            <person name="Wollam A."/>
            <person name="Pepin K.H."/>
            <person name="Johnson M."/>
            <person name="Bhonagiri V."/>
            <person name="Nash W.E."/>
            <person name="Warren W."/>
            <person name="Chinwalla A."/>
            <person name="Mardis E.R."/>
            <person name="Wilson R.K."/>
        </authorList>
    </citation>
    <scope>NUCLEOTIDE SEQUENCE [LARGE SCALE GENOMIC DNA]</scope>
    <source>
        <strain evidence="1 2">ATCC 23970</strain>
    </source>
</reference>
<accession>D0W779</accession>
<name>D0W779_NEILA</name>
<comment type="caution">
    <text evidence="1">The sequence shown here is derived from an EMBL/GenBank/DDBJ whole genome shotgun (WGS) entry which is preliminary data.</text>
</comment>
<protein>
    <submittedName>
        <fullName evidence="1">Uncharacterized protein</fullName>
    </submittedName>
</protein>
<gene>
    <name evidence="1" type="ORF">NEILACOT_03377</name>
</gene>
<feature type="non-terminal residue" evidence="1">
    <location>
        <position position="1"/>
    </location>
</feature>
<sequence>RLASSLKPGTPLRWIPCFAQDVSGRESNKAASAYRQLSLLRRVQIQHTDSLAQLLHKTAADRITA</sequence>
<evidence type="ECO:0000313" key="1">
    <source>
        <dbReference type="EMBL" id="EEZ76463.1"/>
    </source>
</evidence>
<dbReference type="EMBL" id="ACEQ02000004">
    <property type="protein sequence ID" value="EEZ76463.1"/>
    <property type="molecule type" value="Genomic_DNA"/>
</dbReference>